<dbReference type="EMBL" id="QGDL01000008">
    <property type="protein sequence ID" value="PWJ28707.1"/>
    <property type="molecule type" value="Genomic_DNA"/>
</dbReference>
<evidence type="ECO:0000256" key="4">
    <source>
        <dbReference type="SAM" id="SignalP"/>
    </source>
</evidence>
<comment type="subcellular location">
    <subcellularLocation>
        <location evidence="1">Cell envelope</location>
    </subcellularLocation>
</comment>
<evidence type="ECO:0000313" key="6">
    <source>
        <dbReference type="EMBL" id="PWJ28707.1"/>
    </source>
</evidence>
<gene>
    <name evidence="6" type="ORF">A8806_108222</name>
</gene>
<feature type="signal peptide" evidence="4">
    <location>
        <begin position="1"/>
        <end position="37"/>
    </location>
</feature>
<dbReference type="Proteomes" id="UP000245845">
    <property type="component" value="Unassembled WGS sequence"/>
</dbReference>
<dbReference type="AlphaFoldDB" id="A0A2Y9BEY2"/>
<feature type="domain" description="GLUG" evidence="5">
    <location>
        <begin position="355"/>
        <end position="381"/>
    </location>
</feature>
<feature type="transmembrane region" description="Helical" evidence="3">
    <location>
        <begin position="889"/>
        <end position="907"/>
    </location>
</feature>
<feature type="chain" id="PRO_5043162141" evidence="4">
    <location>
        <begin position="38"/>
        <end position="912"/>
    </location>
</feature>
<dbReference type="GO" id="GO:0030313">
    <property type="term" value="C:cell envelope"/>
    <property type="evidence" value="ECO:0007669"/>
    <property type="project" value="UniProtKB-SubCell"/>
</dbReference>
<dbReference type="NCBIfam" id="TIGR02543">
    <property type="entry name" value="List_Bact_rpt"/>
    <property type="match status" value="1"/>
</dbReference>
<dbReference type="InterPro" id="IPR042229">
    <property type="entry name" value="Listeria/Bacterioides_rpt_sf"/>
</dbReference>
<evidence type="ECO:0000256" key="3">
    <source>
        <dbReference type="SAM" id="Phobius"/>
    </source>
</evidence>
<evidence type="ECO:0000313" key="7">
    <source>
        <dbReference type="Proteomes" id="UP000245845"/>
    </source>
</evidence>
<sequence>MQINTYVKKHTRNRLFSMLLSLCLLCGMLPLGTVVLAASDADVWDGSTASGFTDGDGTEGSPYLISTAAQLAYLRDQVNSGETYTGMHFQLTNDLDLDDRLWEPIAGNTGIFSGSFDGQNHMISNYSINGKEDNKTFYDQGLFGSYNGVYLKNLTISNVRITDTANASTAYYVGAMVGYLYDNTKVENCHVKGVEITVGCFDAGGLIGIVVSNGNEQVTGGGLFDCTAEDILIEPDSVVTKAPNSGGLVGALSAIKDGDAYTLDNCSASGFITTNLIVSWDGSDGGGIGGLAGFMTGGGYDSNTGIVTKNKEFLISNCHADVTITAPNLGVVGGLFGEATALTLENCSASGAVSGTWSIGGLVGAAPGSVLRNCSATGDVTASDWQSGGLVGYGPKSTLESCFATGNVTCTANGKSRIGGLLGNGYSATATDCFALGDVEGQVGEVGGLVGWVTNDDEDRTGGTFTNCFAFGRVHENESDNEDFAKPLINGMWDASSDDHATAVNCYYNAERSGREDSNGTNKSLEEFKDGTVSNLLGDGFVTRTEFPHPVLSSMYQSNLATLKNLCYSVNGSEPIPVPEFKTGIDTYSILLPRETPRDAVLTLTGICMETGAAIIGTTDATLVNGASNFLSPATITVKAQDGTDEKTYMVHFLTERIESNMKDASISGITADETFIQNEMPSFTAVGPGMDNDNPAIGDERYRPVSWKIDDGNVLSGMWNAAPFTSGIDLSKLSLGKHILNIQYGWEQFGEILENGESTGEYGWMSLDSDLPEELIKTVPFTIVPVVTYTLTFDTDGGTPVPSAQTLEAGAKPATVSNPAKKGYSFSGWYNDTAKVNLSDFTMPEHDVVLKAKWEKKPATPSQPTKPSQPGKPDVSSTVQTGDSSPVWPFWVALTSLFGIGLMISFRKRQS</sequence>
<dbReference type="Pfam" id="PF09479">
    <property type="entry name" value="Flg_new"/>
    <property type="match status" value="1"/>
</dbReference>
<evidence type="ECO:0000259" key="5">
    <source>
        <dbReference type="Pfam" id="PF07581"/>
    </source>
</evidence>
<dbReference type="InterPro" id="IPR011493">
    <property type="entry name" value="GLUG"/>
</dbReference>
<proteinExistence type="predicted"/>
<dbReference type="NCBIfam" id="TIGR01167">
    <property type="entry name" value="LPXTG_anchor"/>
    <property type="match status" value="1"/>
</dbReference>
<reference evidence="6 7" key="1">
    <citation type="submission" date="2018-05" db="EMBL/GenBank/DDBJ databases">
        <title>The Hungate 1000. A catalogue of reference genomes from the rumen microbiome.</title>
        <authorList>
            <person name="Kelly W."/>
        </authorList>
    </citation>
    <scope>NUCLEOTIDE SEQUENCE [LARGE SCALE GENOMIC DNA]</scope>
    <source>
        <strain evidence="6 7">NLAE-zl-C242</strain>
    </source>
</reference>
<keyword evidence="3" id="KW-1133">Transmembrane helix</keyword>
<dbReference type="Pfam" id="PF07581">
    <property type="entry name" value="Glug"/>
    <property type="match status" value="1"/>
</dbReference>
<keyword evidence="4" id="KW-0732">Signal</keyword>
<accession>A0A2Y9BEY2</accession>
<organism evidence="6 7">
    <name type="scientific">Faecalicatena orotica</name>
    <dbReference type="NCBI Taxonomy" id="1544"/>
    <lineage>
        <taxon>Bacteria</taxon>
        <taxon>Bacillati</taxon>
        <taxon>Bacillota</taxon>
        <taxon>Clostridia</taxon>
        <taxon>Lachnospirales</taxon>
        <taxon>Lachnospiraceae</taxon>
        <taxon>Faecalicatena</taxon>
    </lineage>
</organism>
<dbReference type="Gene3D" id="2.60.40.4270">
    <property type="entry name" value="Listeria-Bacteroides repeat domain"/>
    <property type="match status" value="1"/>
</dbReference>
<keyword evidence="3" id="KW-0812">Transmembrane</keyword>
<dbReference type="Gene3D" id="2.160.20.110">
    <property type="match status" value="2"/>
</dbReference>
<keyword evidence="3" id="KW-0472">Membrane</keyword>
<protein>
    <submittedName>
        <fullName evidence="6">LPXTG-motif cell wall-anchored protein/uncharacterized repeat protein (TIGR02543 family)</fullName>
    </submittedName>
</protein>
<dbReference type="RefSeq" id="WP_181368732.1">
    <property type="nucleotide sequence ID" value="NZ_BAAACK010000003.1"/>
</dbReference>
<comment type="caution">
    <text evidence="6">The sequence shown here is derived from an EMBL/GenBank/DDBJ whole genome shotgun (WGS) entry which is preliminary data.</text>
</comment>
<feature type="region of interest" description="Disordered" evidence="2">
    <location>
        <begin position="856"/>
        <end position="884"/>
    </location>
</feature>
<keyword evidence="7" id="KW-1185">Reference proteome</keyword>
<evidence type="ECO:0000256" key="1">
    <source>
        <dbReference type="ARBA" id="ARBA00004196"/>
    </source>
</evidence>
<evidence type="ECO:0000256" key="2">
    <source>
        <dbReference type="SAM" id="MobiDB-lite"/>
    </source>
</evidence>
<dbReference type="InterPro" id="IPR013378">
    <property type="entry name" value="InlB-like_B-rpt"/>
</dbReference>
<name>A0A2Y9BEY2_9FIRM</name>